<comment type="caution">
    <text evidence="8">The sequence shown here is derived from an EMBL/GenBank/DDBJ whole genome shotgun (WGS) entry which is preliminary data.</text>
</comment>
<dbReference type="GO" id="GO:0006729">
    <property type="term" value="P:tetrahydrobiopterin biosynthetic process"/>
    <property type="evidence" value="ECO:0007669"/>
    <property type="project" value="InterPro"/>
</dbReference>
<evidence type="ECO:0000256" key="2">
    <source>
        <dbReference type="ARBA" id="ARBA00006472"/>
    </source>
</evidence>
<evidence type="ECO:0000256" key="4">
    <source>
        <dbReference type="ARBA" id="ARBA00021735"/>
    </source>
</evidence>
<evidence type="ECO:0000259" key="7">
    <source>
        <dbReference type="Pfam" id="PF18029"/>
    </source>
</evidence>
<dbReference type="EMBL" id="WODA01000026">
    <property type="protein sequence ID" value="MUN08967.1"/>
    <property type="molecule type" value="Genomic_DNA"/>
</dbReference>
<dbReference type="GO" id="GO:0008124">
    <property type="term" value="F:4-alpha-hydroxytetrahydrobiopterin dehydratase activity"/>
    <property type="evidence" value="ECO:0007669"/>
    <property type="project" value="UniProtKB-EC"/>
</dbReference>
<dbReference type="Gene3D" id="3.10.180.10">
    <property type="entry name" value="2,3-Dihydroxybiphenyl 1,2-Dioxygenase, domain 1"/>
    <property type="match status" value="1"/>
</dbReference>
<organism evidence="8 9">
    <name type="scientific">Agromyces luteolus</name>
    <dbReference type="NCBI Taxonomy" id="88373"/>
    <lineage>
        <taxon>Bacteria</taxon>
        <taxon>Bacillati</taxon>
        <taxon>Actinomycetota</taxon>
        <taxon>Actinomycetes</taxon>
        <taxon>Micrococcales</taxon>
        <taxon>Microbacteriaceae</taxon>
        <taxon>Agromyces</taxon>
    </lineage>
</organism>
<reference evidence="8 9" key="1">
    <citation type="submission" date="2019-11" db="EMBL/GenBank/DDBJ databases">
        <title>Agromyces kandeliae sp. nov., isolated from mangrove soil.</title>
        <authorList>
            <person name="Wang R."/>
        </authorList>
    </citation>
    <scope>NUCLEOTIDE SEQUENCE [LARGE SCALE GENOMIC DNA]</scope>
    <source>
        <strain evidence="8 9">JCM 11431</strain>
    </source>
</reference>
<dbReference type="Gene3D" id="3.30.1360.20">
    <property type="entry name" value="Transcriptional coactivator/pterin dehydratase"/>
    <property type="match status" value="1"/>
</dbReference>
<evidence type="ECO:0000256" key="6">
    <source>
        <dbReference type="SAM" id="MobiDB-lite"/>
    </source>
</evidence>
<evidence type="ECO:0000256" key="5">
    <source>
        <dbReference type="ARBA" id="ARBA00023239"/>
    </source>
</evidence>
<feature type="region of interest" description="Disordered" evidence="6">
    <location>
        <begin position="1"/>
        <end position="34"/>
    </location>
</feature>
<dbReference type="EC" id="4.2.1.96" evidence="3"/>
<dbReference type="OrthoDB" id="15077at2"/>
<dbReference type="SUPFAM" id="SSF55248">
    <property type="entry name" value="PCD-like"/>
    <property type="match status" value="1"/>
</dbReference>
<proteinExistence type="inferred from homology"/>
<dbReference type="InterPro" id="IPR041581">
    <property type="entry name" value="Glyoxalase_6"/>
</dbReference>
<dbReference type="InterPro" id="IPR001533">
    <property type="entry name" value="Pterin_deHydtase"/>
</dbReference>
<keyword evidence="5" id="KW-0456">Lyase</keyword>
<dbReference type="Pfam" id="PF18029">
    <property type="entry name" value="Glyoxalase_6"/>
    <property type="match status" value="1"/>
</dbReference>
<comment type="catalytic activity">
    <reaction evidence="1">
        <text>(4aS,6R)-4a-hydroxy-L-erythro-5,6,7,8-tetrahydrobiopterin = (6R)-L-erythro-6,7-dihydrobiopterin + H2O</text>
        <dbReference type="Rhea" id="RHEA:11920"/>
        <dbReference type="ChEBI" id="CHEBI:15377"/>
        <dbReference type="ChEBI" id="CHEBI:15642"/>
        <dbReference type="ChEBI" id="CHEBI:43120"/>
        <dbReference type="EC" id="4.2.1.96"/>
    </reaction>
</comment>
<protein>
    <recommendedName>
        <fullName evidence="4">Putative pterin-4-alpha-carbinolamine dehydratase</fullName>
        <ecNumber evidence="3">4.2.1.96</ecNumber>
    </recommendedName>
</protein>
<evidence type="ECO:0000256" key="1">
    <source>
        <dbReference type="ARBA" id="ARBA00001554"/>
    </source>
</evidence>
<name>A0A7C9HJZ7_9MICO</name>
<dbReference type="InterPro" id="IPR029068">
    <property type="entry name" value="Glyas_Bleomycin-R_OHBP_Dase"/>
</dbReference>
<dbReference type="InterPro" id="IPR036428">
    <property type="entry name" value="PCD_sf"/>
</dbReference>
<evidence type="ECO:0000313" key="9">
    <source>
        <dbReference type="Proteomes" id="UP000480122"/>
    </source>
</evidence>
<evidence type="ECO:0000256" key="3">
    <source>
        <dbReference type="ARBA" id="ARBA00013252"/>
    </source>
</evidence>
<dbReference type="AlphaFoldDB" id="A0A7C9HJZ7"/>
<gene>
    <name evidence="8" type="ORF">GLX25_17835</name>
</gene>
<comment type="similarity">
    <text evidence="2">Belongs to the pterin-4-alpha-carbinolamine dehydratase family.</text>
</comment>
<accession>A0A7C9HJZ7</accession>
<dbReference type="Proteomes" id="UP000480122">
    <property type="component" value="Unassembled WGS sequence"/>
</dbReference>
<dbReference type="Pfam" id="PF01329">
    <property type="entry name" value="Pterin_4a"/>
    <property type="match status" value="1"/>
</dbReference>
<sequence length="252" mass="27560">MSVGPASMGGMDVAAAPEGAQPDPPMPPRAISPQQFHDAEGVDDWRVLYWGAHAFFRASSYVEAARFVAAITAIDEVARHEPDVDLRHEGVAVKLISREVRDLSTRDVEVARLVSAVAREHGLTADVSVLQVVQTAIASPPSAEVAPFWTAVLGYVRPNDTHLVDPLRRGSSVFLQPEERVGPRRGRMHVDVCVPHDQVRARIDAALAAGGRIADDSFAPEWWTLADAENHGVDLTTWWGRESTRLEEERPA</sequence>
<keyword evidence="9" id="KW-1185">Reference proteome</keyword>
<evidence type="ECO:0000313" key="8">
    <source>
        <dbReference type="EMBL" id="MUN08967.1"/>
    </source>
</evidence>
<feature type="domain" description="Glyoxalase-like" evidence="7">
    <location>
        <begin position="138"/>
        <end position="235"/>
    </location>
</feature>